<name>A0A4R6NZV5_NOCIG</name>
<organism evidence="3 4">
    <name type="scientific">Nocardia ignorata</name>
    <dbReference type="NCBI Taxonomy" id="145285"/>
    <lineage>
        <taxon>Bacteria</taxon>
        <taxon>Bacillati</taxon>
        <taxon>Actinomycetota</taxon>
        <taxon>Actinomycetes</taxon>
        <taxon>Mycobacteriales</taxon>
        <taxon>Nocardiaceae</taxon>
        <taxon>Nocardia</taxon>
    </lineage>
</organism>
<evidence type="ECO:0000313" key="3">
    <source>
        <dbReference type="EMBL" id="TDP28988.1"/>
    </source>
</evidence>
<proteinExistence type="predicted"/>
<dbReference type="AlphaFoldDB" id="A0A4R6NZV5"/>
<evidence type="ECO:0000313" key="4">
    <source>
        <dbReference type="Proteomes" id="UP000295087"/>
    </source>
</evidence>
<feature type="region of interest" description="Disordered" evidence="1">
    <location>
        <begin position="109"/>
        <end position="150"/>
    </location>
</feature>
<sequence>MDYRFPAQARDRLTQALAEVDSIHDAADIVFWANPAADDLHRTGIGAFGQLPPAFAHLLALTSLHTTVLDSGFSTYLRTRRTELPWATRALRAAGMPRLAAAAVLAARDASPDSPDDPLDRFFDDEHRTLAEPDQIRRPTGDRADDPDEIYDINEPEDFEQRVLDYIRANLDDFIREP</sequence>
<feature type="domain" description="DNA mimic protein DMP19 C-terminal" evidence="2">
    <location>
        <begin position="50"/>
        <end position="170"/>
    </location>
</feature>
<evidence type="ECO:0000256" key="1">
    <source>
        <dbReference type="SAM" id="MobiDB-lite"/>
    </source>
</evidence>
<comment type="caution">
    <text evidence="3">The sequence shown here is derived from an EMBL/GenBank/DDBJ whole genome shotgun (WGS) entry which is preliminary data.</text>
</comment>
<protein>
    <recommendedName>
        <fullName evidence="2">DNA mimic protein DMP19 C-terminal domain-containing protein</fullName>
    </recommendedName>
</protein>
<keyword evidence="4" id="KW-1185">Reference proteome</keyword>
<accession>A0A4R6NZV5</accession>
<feature type="compositionally biased region" description="Basic and acidic residues" evidence="1">
    <location>
        <begin position="118"/>
        <end position="144"/>
    </location>
</feature>
<dbReference type="RefSeq" id="WP_067498260.1">
    <property type="nucleotide sequence ID" value="NZ_SNXK01000014.1"/>
</dbReference>
<dbReference type="EMBL" id="SNXK01000014">
    <property type="protein sequence ID" value="TDP28988.1"/>
    <property type="molecule type" value="Genomic_DNA"/>
</dbReference>
<dbReference type="InterPro" id="IPR025402">
    <property type="entry name" value="DMP19_C"/>
</dbReference>
<dbReference type="Pfam" id="PF14300">
    <property type="entry name" value="DMP19"/>
    <property type="match status" value="1"/>
</dbReference>
<gene>
    <name evidence="3" type="ORF">DFR75_11421</name>
</gene>
<dbReference type="Proteomes" id="UP000295087">
    <property type="component" value="Unassembled WGS sequence"/>
</dbReference>
<reference evidence="3 4" key="1">
    <citation type="submission" date="2019-03" db="EMBL/GenBank/DDBJ databases">
        <title>Genomic Encyclopedia of Type Strains, Phase IV (KMG-IV): sequencing the most valuable type-strain genomes for metagenomic binning, comparative biology and taxonomic classification.</title>
        <authorList>
            <person name="Goeker M."/>
        </authorList>
    </citation>
    <scope>NUCLEOTIDE SEQUENCE [LARGE SCALE GENOMIC DNA]</scope>
    <source>
        <strain evidence="3 4">DSM 44496</strain>
    </source>
</reference>
<evidence type="ECO:0000259" key="2">
    <source>
        <dbReference type="Pfam" id="PF14300"/>
    </source>
</evidence>